<keyword evidence="3 6" id="KW-0812">Transmembrane</keyword>
<dbReference type="SUPFAM" id="SSF103473">
    <property type="entry name" value="MFS general substrate transporter"/>
    <property type="match status" value="1"/>
</dbReference>
<feature type="transmembrane region" description="Helical" evidence="6">
    <location>
        <begin position="239"/>
        <end position="259"/>
    </location>
</feature>
<feature type="transmembrane region" description="Helical" evidence="6">
    <location>
        <begin position="329"/>
        <end position="348"/>
    </location>
</feature>
<feature type="transmembrane region" description="Helical" evidence="6">
    <location>
        <begin position="72"/>
        <end position="91"/>
    </location>
</feature>
<feature type="domain" description="Major facilitator superfamily (MFS) profile" evidence="7">
    <location>
        <begin position="1"/>
        <end position="375"/>
    </location>
</feature>
<feature type="transmembrane region" description="Helical" evidence="6">
    <location>
        <begin position="42"/>
        <end position="60"/>
    </location>
</feature>
<dbReference type="Gene3D" id="1.20.1720.10">
    <property type="entry name" value="Multidrug resistance protein D"/>
    <property type="match status" value="1"/>
</dbReference>
<feature type="transmembrane region" description="Helical" evidence="6">
    <location>
        <begin position="97"/>
        <end position="118"/>
    </location>
</feature>
<gene>
    <name evidence="8" type="ORF">JT31_16250</name>
</gene>
<dbReference type="CDD" id="cd17320">
    <property type="entry name" value="MFS_MdfA_MDR_like"/>
    <property type="match status" value="1"/>
</dbReference>
<dbReference type="AlphaFoldDB" id="A0A089Q0C4"/>
<evidence type="ECO:0000256" key="2">
    <source>
        <dbReference type="ARBA" id="ARBA00022475"/>
    </source>
</evidence>
<evidence type="ECO:0000256" key="3">
    <source>
        <dbReference type="ARBA" id="ARBA00022692"/>
    </source>
</evidence>
<evidence type="ECO:0000256" key="6">
    <source>
        <dbReference type="SAM" id="Phobius"/>
    </source>
</evidence>
<feature type="transmembrane region" description="Helical" evidence="6">
    <location>
        <begin position="160"/>
        <end position="177"/>
    </location>
</feature>
<evidence type="ECO:0000256" key="5">
    <source>
        <dbReference type="ARBA" id="ARBA00023136"/>
    </source>
</evidence>
<dbReference type="KEGG" id="cnt:JT31_16250"/>
<feature type="transmembrane region" description="Helical" evidence="6">
    <location>
        <begin position="206"/>
        <end position="227"/>
    </location>
</feature>
<organism evidence="8 9">
    <name type="scientific">Cedecea neteri</name>
    <dbReference type="NCBI Taxonomy" id="158822"/>
    <lineage>
        <taxon>Bacteria</taxon>
        <taxon>Pseudomonadati</taxon>
        <taxon>Pseudomonadota</taxon>
        <taxon>Gammaproteobacteria</taxon>
        <taxon>Enterobacterales</taxon>
        <taxon>Enterobacteriaceae</taxon>
        <taxon>Cedecea</taxon>
    </lineage>
</organism>
<dbReference type="PANTHER" id="PTHR43124">
    <property type="entry name" value="PURINE EFFLUX PUMP PBUE"/>
    <property type="match status" value="1"/>
</dbReference>
<evidence type="ECO:0000313" key="8">
    <source>
        <dbReference type="EMBL" id="AIR06112.1"/>
    </source>
</evidence>
<keyword evidence="5 6" id="KW-0472">Membrane</keyword>
<keyword evidence="4 6" id="KW-1133">Transmembrane helix</keyword>
<protein>
    <submittedName>
        <fullName evidence="8">Major facilitator transporter</fullName>
    </submittedName>
</protein>
<dbReference type="EMBL" id="CP009451">
    <property type="protein sequence ID" value="AIR06112.1"/>
    <property type="molecule type" value="Genomic_DNA"/>
</dbReference>
<dbReference type="PROSITE" id="PS50850">
    <property type="entry name" value="MFS"/>
    <property type="match status" value="1"/>
</dbReference>
<keyword evidence="2" id="KW-1003">Cell membrane</keyword>
<proteinExistence type="predicted"/>
<dbReference type="InterPro" id="IPR011701">
    <property type="entry name" value="MFS"/>
</dbReference>
<evidence type="ECO:0000256" key="4">
    <source>
        <dbReference type="ARBA" id="ARBA00022989"/>
    </source>
</evidence>
<dbReference type="InterPro" id="IPR050189">
    <property type="entry name" value="MFS_Efflux_Transporters"/>
</dbReference>
<feature type="transmembrane region" description="Helical" evidence="6">
    <location>
        <begin position="297"/>
        <end position="322"/>
    </location>
</feature>
<sequence length="375" mass="39849">MNIHRGIALLTALLMFPQIVETLYSPALTDIARHFSVTAQDAGWTLSLYFFGFAAGVLFWGRMCDLLGRKPALLLGLLCYAAGAAAALMTSHFMLLLAARMLAAFGAATGSVVTQTVLRDRFSGGELARIFSFMGIALAVSPALGLWLGGIIVSAAGYEGVFYLLFGLAVILLTWSARQLEETRPSQHARHAFGAVVQRMLKDPEIWRATGLVALFNISLFSYYSLAPFLFQSLGFGPAAFGLTGGVLALGSLVGAQLNHILMKRSLNAKALLNLASGIGLAGSVGVWGLMHSIWFLAPMFLVMVAFSMAIPVVLSTALGAYTDCRGTAGALFGFAYYLLIGSGLMISGWGQQLGITLVVCAVGIVLVGWRYRGS</sequence>
<feature type="transmembrane region" description="Helical" evidence="6">
    <location>
        <begin position="354"/>
        <end position="372"/>
    </location>
</feature>
<feature type="transmembrane region" description="Helical" evidence="6">
    <location>
        <begin position="130"/>
        <end position="154"/>
    </location>
</feature>
<reference evidence="8 9" key="1">
    <citation type="submission" date="2014-09" db="EMBL/GenBank/DDBJ databases">
        <title>Cedecea neteri SSMD04 Genome Sequencing.</title>
        <authorList>
            <person name="Tan J.-Y."/>
        </authorList>
    </citation>
    <scope>NUCLEOTIDE SEQUENCE [LARGE SCALE GENOMIC DNA]</scope>
    <source>
        <strain evidence="8 9">SSMD04</strain>
    </source>
</reference>
<accession>A0A089Q0C4</accession>
<dbReference type="PANTHER" id="PTHR43124:SF3">
    <property type="entry name" value="CHLORAMPHENICOL EFFLUX PUMP RV0191"/>
    <property type="match status" value="1"/>
</dbReference>
<evidence type="ECO:0000256" key="1">
    <source>
        <dbReference type="ARBA" id="ARBA00004651"/>
    </source>
</evidence>
<dbReference type="GO" id="GO:0005886">
    <property type="term" value="C:plasma membrane"/>
    <property type="evidence" value="ECO:0007669"/>
    <property type="project" value="UniProtKB-SubCell"/>
</dbReference>
<evidence type="ECO:0000313" key="9">
    <source>
        <dbReference type="Proteomes" id="UP000029481"/>
    </source>
</evidence>
<dbReference type="InterPro" id="IPR020846">
    <property type="entry name" value="MFS_dom"/>
</dbReference>
<comment type="subcellular location">
    <subcellularLocation>
        <location evidence="1">Cell membrane</location>
        <topology evidence="1">Multi-pass membrane protein</topology>
    </subcellularLocation>
</comment>
<dbReference type="InterPro" id="IPR036259">
    <property type="entry name" value="MFS_trans_sf"/>
</dbReference>
<keyword evidence="9" id="KW-1185">Reference proteome</keyword>
<feature type="transmembrane region" description="Helical" evidence="6">
    <location>
        <begin position="271"/>
        <end position="291"/>
    </location>
</feature>
<name>A0A089Q0C4_9ENTR</name>
<dbReference type="Pfam" id="PF07690">
    <property type="entry name" value="MFS_1"/>
    <property type="match status" value="1"/>
</dbReference>
<evidence type="ECO:0000259" key="7">
    <source>
        <dbReference type="PROSITE" id="PS50850"/>
    </source>
</evidence>
<dbReference type="GO" id="GO:0022857">
    <property type="term" value="F:transmembrane transporter activity"/>
    <property type="evidence" value="ECO:0007669"/>
    <property type="project" value="InterPro"/>
</dbReference>
<dbReference type="Proteomes" id="UP000029481">
    <property type="component" value="Chromosome"/>
</dbReference>